<dbReference type="EMBL" id="CYZU01000013">
    <property type="protein sequence ID" value="CUO28967.1"/>
    <property type="molecule type" value="Genomic_DNA"/>
</dbReference>
<dbReference type="Proteomes" id="UP000095544">
    <property type="component" value="Unassembled WGS sequence"/>
</dbReference>
<comment type="similarity">
    <text evidence="1 10">Belongs to the ribonucleoside diphosphate reductase large chain family.</text>
</comment>
<dbReference type="Pfam" id="PF03477">
    <property type="entry name" value="ATP-cone"/>
    <property type="match status" value="1"/>
</dbReference>
<proteinExistence type="inferred from homology"/>
<dbReference type="InterPro" id="IPR013509">
    <property type="entry name" value="RNR_lsu_N"/>
</dbReference>
<dbReference type="Pfam" id="PF02867">
    <property type="entry name" value="Ribonuc_red_lgC"/>
    <property type="match status" value="1"/>
</dbReference>
<dbReference type="GO" id="GO:0009263">
    <property type="term" value="P:deoxyribonucleotide biosynthetic process"/>
    <property type="evidence" value="ECO:0007669"/>
    <property type="project" value="UniProtKB-KW"/>
</dbReference>
<evidence type="ECO:0000256" key="1">
    <source>
        <dbReference type="ARBA" id="ARBA00010406"/>
    </source>
</evidence>
<dbReference type="InterPro" id="IPR008926">
    <property type="entry name" value="RNR_R1-su_N"/>
</dbReference>
<dbReference type="SUPFAM" id="SSF48168">
    <property type="entry name" value="R1 subunit of ribonucleotide reductase, N-terminal domain"/>
    <property type="match status" value="1"/>
</dbReference>
<reference evidence="12 13" key="1">
    <citation type="submission" date="2015-09" db="EMBL/GenBank/DDBJ databases">
        <authorList>
            <consortium name="Pathogen Informatics"/>
        </authorList>
    </citation>
    <scope>NUCLEOTIDE SEQUENCE [LARGE SCALE GENOMIC DNA]</scope>
    <source>
        <strain evidence="12 13">2789STDY5834876</strain>
    </source>
</reference>
<keyword evidence="5 9" id="KW-0067">ATP-binding</keyword>
<dbReference type="AlphaFoldDB" id="A0A174DUR0"/>
<keyword evidence="6 10" id="KW-0560">Oxidoreductase</keyword>
<evidence type="ECO:0000256" key="8">
    <source>
        <dbReference type="ARBA" id="ARBA00047754"/>
    </source>
</evidence>
<dbReference type="PROSITE" id="PS51161">
    <property type="entry name" value="ATP_CONE"/>
    <property type="match status" value="1"/>
</dbReference>
<evidence type="ECO:0000256" key="9">
    <source>
        <dbReference type="PROSITE-ProRule" id="PRU00492"/>
    </source>
</evidence>
<dbReference type="GO" id="GO:0005971">
    <property type="term" value="C:ribonucleoside-diphosphate reductase complex"/>
    <property type="evidence" value="ECO:0007669"/>
    <property type="project" value="TreeGrafter"/>
</dbReference>
<keyword evidence="7 10" id="KW-0215">Deoxyribonucleotide synthesis</keyword>
<dbReference type="OrthoDB" id="9762933at2"/>
<dbReference type="Pfam" id="PF00317">
    <property type="entry name" value="Ribonuc_red_lgN"/>
    <property type="match status" value="1"/>
</dbReference>
<dbReference type="GO" id="GO:0004748">
    <property type="term" value="F:ribonucleoside-diphosphate reductase activity, thioredoxin disulfide as acceptor"/>
    <property type="evidence" value="ECO:0007669"/>
    <property type="project" value="UniProtKB-EC"/>
</dbReference>
<comment type="function">
    <text evidence="10">Provides the precursors necessary for DNA synthesis. Catalyzes the biosynthesis of deoxyribonucleotides from the corresponding ribonucleotides.</text>
</comment>
<dbReference type="CDD" id="cd01679">
    <property type="entry name" value="RNR_I"/>
    <property type="match status" value="1"/>
</dbReference>
<dbReference type="InterPro" id="IPR039718">
    <property type="entry name" value="Rrm1"/>
</dbReference>
<dbReference type="PANTHER" id="PTHR11573">
    <property type="entry name" value="RIBONUCLEOSIDE-DIPHOSPHATE REDUCTASE LARGE CHAIN"/>
    <property type="match status" value="1"/>
</dbReference>
<evidence type="ECO:0000259" key="11">
    <source>
        <dbReference type="PROSITE" id="PS51161"/>
    </source>
</evidence>
<evidence type="ECO:0000256" key="2">
    <source>
        <dbReference type="ARBA" id="ARBA00012274"/>
    </source>
</evidence>
<dbReference type="PRINTS" id="PR01183">
    <property type="entry name" value="RIBORDTASEM1"/>
</dbReference>
<dbReference type="RefSeq" id="WP_055152662.1">
    <property type="nucleotide sequence ID" value="NZ_CYZU01000013.1"/>
</dbReference>
<feature type="domain" description="ATP-cone" evidence="11">
    <location>
        <begin position="1"/>
        <end position="96"/>
    </location>
</feature>
<dbReference type="SUPFAM" id="SSF51998">
    <property type="entry name" value="PFL-like glycyl radical enzymes"/>
    <property type="match status" value="1"/>
</dbReference>
<keyword evidence="4 9" id="KW-0547">Nucleotide-binding</keyword>
<gene>
    <name evidence="12" type="primary">nrdA</name>
    <name evidence="12" type="ORF">ERS852491_01785</name>
</gene>
<dbReference type="InterPro" id="IPR005144">
    <property type="entry name" value="ATP-cone_dom"/>
</dbReference>
<dbReference type="PANTHER" id="PTHR11573:SF6">
    <property type="entry name" value="RIBONUCLEOSIDE-DIPHOSPHATE REDUCTASE LARGE SUBUNIT"/>
    <property type="match status" value="1"/>
</dbReference>
<sequence>MKIYKRDAALAVYDPEKIKNAIGRAFSSVGSSIEESESNRLLNRIESKFPVDVNAGERPISVEEIQDFVERTLMEENYYRELKSYILYREGRARRRISRQRIAAELESIPGVTGVLAGIQKEFIQEEYELEQLNARFQALLSHGLTDLEKLAVLVKACAELTTQEAPKWEMIAARIRMLSFDLQLDRQMQAFHIHSFYEKICWLTEQGLYGKYILENYSQEEIGEFETWLCKKRNDLFTFSSLELLLGRYTICSRTGEPLEAPQEMFMGIAMHLAMKEKKDRSIWVRRFYDMLSTLKVTMATPTLSNARKPYHQLSSCFIDTVPDSLDGIYRSIDNFAKVSKYGGGMGMYFGKVRASGSSIRGFEGAAGGVIRWIRLANDTAVAVDQLGVRQGAVAVYLDVWHRDLPEFLNLRTNNGDERMKAHDVFPAVCYPDYFWKQVRDHIDSDWYLMCPHEILTIKGYALEDAFGEEWEEKYLDCVRDERIRKRVIPIKDVLRLIIRSAVETGTPFAFNRDTVNRANPNRHKGMIYCSNLCTEIAQNMSAIELEEQRTEEVDGETVVVTVTKPGEFVVCNLASLSLGHIQVENYEELSYITESAVRALDNVIDLNFFPVPYARINNLRYRPIGLGVSGYQHMLAKHGIRWESQEHLDFAEKVFADIHYAALEASSNIAKEKGSYAYFEGSEWQTGAYFRQRNLIDERWKKLADRVAAQGLRNGYLLAAAPTSSTSIIAGTTAGLDPVMNRYFLEEKKNGLMPRVAPELSMETFWYYKNAHLIDQSWSVRACGIRQRHIDQAQSMNLYITNEYTFRGVLNLYLQAWEEGVKTIYYIRSRSLEVEECEVCSS</sequence>
<evidence type="ECO:0000256" key="7">
    <source>
        <dbReference type="ARBA" id="ARBA00023116"/>
    </source>
</evidence>
<dbReference type="UniPathway" id="UPA00326"/>
<evidence type="ECO:0000256" key="5">
    <source>
        <dbReference type="ARBA" id="ARBA00022840"/>
    </source>
</evidence>
<accession>A0A174DUR0</accession>
<dbReference type="NCBIfam" id="NF009028">
    <property type="entry name" value="PRK12364.1"/>
    <property type="match status" value="1"/>
</dbReference>
<dbReference type="NCBIfam" id="TIGR02506">
    <property type="entry name" value="NrdE_NrdA"/>
    <property type="match status" value="1"/>
</dbReference>
<dbReference type="Gene3D" id="3.20.70.20">
    <property type="match status" value="1"/>
</dbReference>
<keyword evidence="3" id="KW-0021">Allosteric enzyme</keyword>
<dbReference type="GO" id="GO:0005524">
    <property type="term" value="F:ATP binding"/>
    <property type="evidence" value="ECO:0007669"/>
    <property type="project" value="UniProtKB-UniRule"/>
</dbReference>
<evidence type="ECO:0000256" key="4">
    <source>
        <dbReference type="ARBA" id="ARBA00022741"/>
    </source>
</evidence>
<comment type="catalytic activity">
    <reaction evidence="8 10">
        <text>a 2'-deoxyribonucleoside 5'-diphosphate + [thioredoxin]-disulfide + H2O = a ribonucleoside 5'-diphosphate + [thioredoxin]-dithiol</text>
        <dbReference type="Rhea" id="RHEA:23252"/>
        <dbReference type="Rhea" id="RHEA-COMP:10698"/>
        <dbReference type="Rhea" id="RHEA-COMP:10700"/>
        <dbReference type="ChEBI" id="CHEBI:15377"/>
        <dbReference type="ChEBI" id="CHEBI:29950"/>
        <dbReference type="ChEBI" id="CHEBI:50058"/>
        <dbReference type="ChEBI" id="CHEBI:57930"/>
        <dbReference type="ChEBI" id="CHEBI:73316"/>
        <dbReference type="EC" id="1.17.4.1"/>
    </reaction>
</comment>
<protein>
    <recommendedName>
        <fullName evidence="2 10">Ribonucleoside-diphosphate reductase</fullName>
        <ecNumber evidence="2 10">1.17.4.1</ecNumber>
    </recommendedName>
</protein>
<evidence type="ECO:0000256" key="10">
    <source>
        <dbReference type="RuleBase" id="RU003410"/>
    </source>
</evidence>
<organism evidence="12 13">
    <name type="scientific">Faecalicatena contorta</name>
    <dbReference type="NCBI Taxonomy" id="39482"/>
    <lineage>
        <taxon>Bacteria</taxon>
        <taxon>Bacillati</taxon>
        <taxon>Bacillota</taxon>
        <taxon>Clostridia</taxon>
        <taxon>Lachnospirales</taxon>
        <taxon>Lachnospiraceae</taxon>
        <taxon>Faecalicatena</taxon>
    </lineage>
</organism>
<evidence type="ECO:0000313" key="12">
    <source>
        <dbReference type="EMBL" id="CUO28967.1"/>
    </source>
</evidence>
<dbReference type="EC" id="1.17.4.1" evidence="2 10"/>
<name>A0A174DUR0_9FIRM</name>
<evidence type="ECO:0000256" key="3">
    <source>
        <dbReference type="ARBA" id="ARBA00022533"/>
    </source>
</evidence>
<dbReference type="InterPro" id="IPR013346">
    <property type="entry name" value="NrdE_NrdA_C"/>
</dbReference>
<dbReference type="STRING" id="39482.ERS852491_01785"/>
<evidence type="ECO:0000256" key="6">
    <source>
        <dbReference type="ARBA" id="ARBA00023002"/>
    </source>
</evidence>
<dbReference type="PROSITE" id="PS00089">
    <property type="entry name" value="RIBORED_LARGE"/>
    <property type="match status" value="1"/>
</dbReference>
<dbReference type="InterPro" id="IPR000788">
    <property type="entry name" value="RNR_lg_C"/>
</dbReference>
<evidence type="ECO:0000313" key="13">
    <source>
        <dbReference type="Proteomes" id="UP000095544"/>
    </source>
</evidence>